<accession>A0A6A5WSZ2</accession>
<feature type="chain" id="PRO_5025502358" description="Fe2OG dioxygenase domain-containing protein" evidence="6">
    <location>
        <begin position="18"/>
        <end position="262"/>
    </location>
</feature>
<dbReference type="PANTHER" id="PTHR10869">
    <property type="entry name" value="PROLYL 4-HYDROXYLASE ALPHA SUBUNIT"/>
    <property type="match status" value="1"/>
</dbReference>
<keyword evidence="3" id="KW-0223">Dioxygenase</keyword>
<dbReference type="GO" id="GO:0004656">
    <property type="term" value="F:procollagen-proline 4-dioxygenase activity"/>
    <property type="evidence" value="ECO:0007669"/>
    <property type="project" value="TreeGrafter"/>
</dbReference>
<dbReference type="Gene3D" id="2.60.120.620">
    <property type="entry name" value="q2cbj1_9rhob like domain"/>
    <property type="match status" value="1"/>
</dbReference>
<dbReference type="InterPro" id="IPR044862">
    <property type="entry name" value="Pro_4_hyd_alph_FE2OG_OXY"/>
</dbReference>
<comment type="cofactor">
    <cofactor evidence="1">
        <name>L-ascorbate</name>
        <dbReference type="ChEBI" id="CHEBI:38290"/>
    </cofactor>
</comment>
<evidence type="ECO:0000256" key="1">
    <source>
        <dbReference type="ARBA" id="ARBA00001961"/>
    </source>
</evidence>
<feature type="signal peptide" evidence="6">
    <location>
        <begin position="1"/>
        <end position="17"/>
    </location>
</feature>
<evidence type="ECO:0000313" key="8">
    <source>
        <dbReference type="EMBL" id="KAF2004953.1"/>
    </source>
</evidence>
<dbReference type="OrthoDB" id="420380at2759"/>
<protein>
    <recommendedName>
        <fullName evidence="7">Fe2OG dioxygenase domain-containing protein</fullName>
    </recommendedName>
</protein>
<dbReference type="PROSITE" id="PS51471">
    <property type="entry name" value="FE2OG_OXY"/>
    <property type="match status" value="1"/>
</dbReference>
<dbReference type="Pfam" id="PF13640">
    <property type="entry name" value="2OG-FeII_Oxy_3"/>
    <property type="match status" value="1"/>
</dbReference>
<keyword evidence="2" id="KW-0479">Metal-binding</keyword>
<gene>
    <name evidence="8" type="ORF">P154DRAFT_585188</name>
</gene>
<proteinExistence type="predicted"/>
<sequence length="262" mass="28722">MLTSLLPIPLLILLASATSNNPANYTCPHHLYTVQIFSEDPLVIYIPGFITPSEASHLQTISANRFTSSQVADSSGQEQLASTRTSRSTALESDEIVQCIENRALAFQGYDVSRERLEPLQAVQYGLGENYAPHTDWFTSPSQTGPEVGGNRETSFFVYVAASDDIVGGGTQFPFLDAPRDERWCEWVNCDAAWDEGVTFRPIEGNAVFWKNLKGGKKGVGSGMGDKRTLHAGLPVQRGTKLGMNIWTREGELDGKYRSGVV</sequence>
<evidence type="ECO:0000313" key="9">
    <source>
        <dbReference type="Proteomes" id="UP000799779"/>
    </source>
</evidence>
<dbReference type="Proteomes" id="UP000799779">
    <property type="component" value="Unassembled WGS sequence"/>
</dbReference>
<dbReference type="InterPro" id="IPR005123">
    <property type="entry name" value="Oxoglu/Fe-dep_dioxygenase_dom"/>
</dbReference>
<name>A0A6A5WSZ2_9PLEO</name>
<dbReference type="GO" id="GO:0005783">
    <property type="term" value="C:endoplasmic reticulum"/>
    <property type="evidence" value="ECO:0007669"/>
    <property type="project" value="TreeGrafter"/>
</dbReference>
<evidence type="ECO:0000256" key="4">
    <source>
        <dbReference type="ARBA" id="ARBA00023002"/>
    </source>
</evidence>
<evidence type="ECO:0000256" key="3">
    <source>
        <dbReference type="ARBA" id="ARBA00022964"/>
    </source>
</evidence>
<dbReference type="EMBL" id="ML977565">
    <property type="protein sequence ID" value="KAF2004953.1"/>
    <property type="molecule type" value="Genomic_DNA"/>
</dbReference>
<dbReference type="PANTHER" id="PTHR10869:SF246">
    <property type="entry name" value="TRANSMEMBRANE PROLYL 4-HYDROXYLASE"/>
    <property type="match status" value="1"/>
</dbReference>
<keyword evidence="9" id="KW-1185">Reference proteome</keyword>
<evidence type="ECO:0000256" key="2">
    <source>
        <dbReference type="ARBA" id="ARBA00022723"/>
    </source>
</evidence>
<dbReference type="GO" id="GO:0031418">
    <property type="term" value="F:L-ascorbic acid binding"/>
    <property type="evidence" value="ECO:0007669"/>
    <property type="project" value="InterPro"/>
</dbReference>
<dbReference type="GO" id="GO:0005506">
    <property type="term" value="F:iron ion binding"/>
    <property type="evidence" value="ECO:0007669"/>
    <property type="project" value="InterPro"/>
</dbReference>
<dbReference type="AlphaFoldDB" id="A0A6A5WSZ2"/>
<dbReference type="InterPro" id="IPR006620">
    <property type="entry name" value="Pro_4_hyd_alph"/>
</dbReference>
<keyword evidence="6" id="KW-0732">Signal</keyword>
<dbReference type="SMART" id="SM00702">
    <property type="entry name" value="P4Hc"/>
    <property type="match status" value="1"/>
</dbReference>
<organism evidence="8 9">
    <name type="scientific">Amniculicola lignicola CBS 123094</name>
    <dbReference type="NCBI Taxonomy" id="1392246"/>
    <lineage>
        <taxon>Eukaryota</taxon>
        <taxon>Fungi</taxon>
        <taxon>Dikarya</taxon>
        <taxon>Ascomycota</taxon>
        <taxon>Pezizomycotina</taxon>
        <taxon>Dothideomycetes</taxon>
        <taxon>Pleosporomycetidae</taxon>
        <taxon>Pleosporales</taxon>
        <taxon>Amniculicolaceae</taxon>
        <taxon>Amniculicola</taxon>
    </lineage>
</organism>
<reference evidence="8" key="1">
    <citation type="journal article" date="2020" name="Stud. Mycol.">
        <title>101 Dothideomycetes genomes: a test case for predicting lifestyles and emergence of pathogens.</title>
        <authorList>
            <person name="Haridas S."/>
            <person name="Albert R."/>
            <person name="Binder M."/>
            <person name="Bloem J."/>
            <person name="Labutti K."/>
            <person name="Salamov A."/>
            <person name="Andreopoulos B."/>
            <person name="Baker S."/>
            <person name="Barry K."/>
            <person name="Bills G."/>
            <person name="Bluhm B."/>
            <person name="Cannon C."/>
            <person name="Castanera R."/>
            <person name="Culley D."/>
            <person name="Daum C."/>
            <person name="Ezra D."/>
            <person name="Gonzalez J."/>
            <person name="Henrissat B."/>
            <person name="Kuo A."/>
            <person name="Liang C."/>
            <person name="Lipzen A."/>
            <person name="Lutzoni F."/>
            <person name="Magnuson J."/>
            <person name="Mondo S."/>
            <person name="Nolan M."/>
            <person name="Ohm R."/>
            <person name="Pangilinan J."/>
            <person name="Park H.-J."/>
            <person name="Ramirez L."/>
            <person name="Alfaro M."/>
            <person name="Sun H."/>
            <person name="Tritt A."/>
            <person name="Yoshinaga Y."/>
            <person name="Zwiers L.-H."/>
            <person name="Turgeon B."/>
            <person name="Goodwin S."/>
            <person name="Spatafora J."/>
            <person name="Crous P."/>
            <person name="Grigoriev I."/>
        </authorList>
    </citation>
    <scope>NUCLEOTIDE SEQUENCE</scope>
    <source>
        <strain evidence="8">CBS 123094</strain>
    </source>
</reference>
<evidence type="ECO:0000259" key="7">
    <source>
        <dbReference type="PROSITE" id="PS51471"/>
    </source>
</evidence>
<evidence type="ECO:0000256" key="5">
    <source>
        <dbReference type="ARBA" id="ARBA00023004"/>
    </source>
</evidence>
<evidence type="ECO:0000256" key="6">
    <source>
        <dbReference type="SAM" id="SignalP"/>
    </source>
</evidence>
<keyword evidence="4" id="KW-0560">Oxidoreductase</keyword>
<dbReference type="InterPro" id="IPR045054">
    <property type="entry name" value="P4HA-like"/>
</dbReference>
<keyword evidence="5" id="KW-0408">Iron</keyword>
<feature type="domain" description="Fe2OG dioxygenase" evidence="7">
    <location>
        <begin position="116"/>
        <end position="250"/>
    </location>
</feature>